<feature type="DNA-binding region" description="H-T-H motif" evidence="2">
    <location>
        <begin position="45"/>
        <end position="64"/>
    </location>
</feature>
<dbReference type="InterPro" id="IPR001647">
    <property type="entry name" value="HTH_TetR"/>
</dbReference>
<evidence type="ECO:0000256" key="2">
    <source>
        <dbReference type="PROSITE-ProRule" id="PRU00335"/>
    </source>
</evidence>
<reference evidence="5" key="1">
    <citation type="journal article" date="2019" name="Int. J. Syst. Evol. Microbiol.">
        <title>The Global Catalogue of Microorganisms (GCM) 10K type strain sequencing project: providing services to taxonomists for standard genome sequencing and annotation.</title>
        <authorList>
            <consortium name="The Broad Institute Genomics Platform"/>
            <consortium name="The Broad Institute Genome Sequencing Center for Infectious Disease"/>
            <person name="Wu L."/>
            <person name="Ma J."/>
        </authorList>
    </citation>
    <scope>NUCLEOTIDE SEQUENCE [LARGE SCALE GENOMIC DNA]</scope>
    <source>
        <strain evidence="5">KLKA75</strain>
    </source>
</reference>
<dbReference type="InterPro" id="IPR050109">
    <property type="entry name" value="HTH-type_TetR-like_transc_reg"/>
</dbReference>
<sequence length="225" mass="24669">MPETDLDELGIPIIAVPVSSSERKRRAIEEAAVAEFVREGYAGASVDSIATRAKVSKPTVYKHFGNKERLFLAVIGGYLRTGYTGLAPLAARITEAPDPRAALVEYLDAWVRIVLREDIMTLRRLVIGEVERFPQLGAVWAEINSHNDADLTTALTTLTERGVLDVPDPRPAVRQLIAMTVGAAQLIRTFRPSYEFADGELENLVSSGVDVFLSHYRAAGRPPGR</sequence>
<feature type="domain" description="HTH tetR-type" evidence="3">
    <location>
        <begin position="22"/>
        <end position="82"/>
    </location>
</feature>
<dbReference type="EMBL" id="JBHSIT010000002">
    <property type="protein sequence ID" value="MFC4907043.1"/>
    <property type="molecule type" value="Genomic_DNA"/>
</dbReference>
<dbReference type="PANTHER" id="PTHR30055:SF224">
    <property type="entry name" value="TRANSCRIPTIONAL REGULATOR TETR FAMILY"/>
    <property type="match status" value="1"/>
</dbReference>
<evidence type="ECO:0000256" key="1">
    <source>
        <dbReference type="ARBA" id="ARBA00023125"/>
    </source>
</evidence>
<protein>
    <submittedName>
        <fullName evidence="4">TetR/AcrR family transcriptional regulator</fullName>
    </submittedName>
</protein>
<proteinExistence type="predicted"/>
<dbReference type="InterPro" id="IPR036271">
    <property type="entry name" value="Tet_transcr_reg_TetR-rel_C_sf"/>
</dbReference>
<evidence type="ECO:0000313" key="5">
    <source>
        <dbReference type="Proteomes" id="UP001595872"/>
    </source>
</evidence>
<accession>A0ABV9TUA5</accession>
<dbReference type="Pfam" id="PF14246">
    <property type="entry name" value="TetR_C_7"/>
    <property type="match status" value="1"/>
</dbReference>
<organism evidence="4 5">
    <name type="scientific">Actinomadura gamaensis</name>
    <dbReference type="NCBI Taxonomy" id="1763541"/>
    <lineage>
        <taxon>Bacteria</taxon>
        <taxon>Bacillati</taxon>
        <taxon>Actinomycetota</taxon>
        <taxon>Actinomycetes</taxon>
        <taxon>Streptosporangiales</taxon>
        <taxon>Thermomonosporaceae</taxon>
        <taxon>Actinomadura</taxon>
    </lineage>
</organism>
<dbReference type="Pfam" id="PF00440">
    <property type="entry name" value="TetR_N"/>
    <property type="match status" value="1"/>
</dbReference>
<dbReference type="Gene3D" id="1.10.357.10">
    <property type="entry name" value="Tetracycline Repressor, domain 2"/>
    <property type="match status" value="1"/>
</dbReference>
<dbReference type="PROSITE" id="PS50977">
    <property type="entry name" value="HTH_TETR_2"/>
    <property type="match status" value="1"/>
</dbReference>
<dbReference type="RefSeq" id="WP_378252784.1">
    <property type="nucleotide sequence ID" value="NZ_JBHSIT010000002.1"/>
</dbReference>
<name>A0ABV9TUA5_9ACTN</name>
<dbReference type="InterPro" id="IPR023772">
    <property type="entry name" value="DNA-bd_HTH_TetR-type_CS"/>
</dbReference>
<keyword evidence="5" id="KW-1185">Reference proteome</keyword>
<dbReference type="SUPFAM" id="SSF48498">
    <property type="entry name" value="Tetracyclin repressor-like, C-terminal domain"/>
    <property type="match status" value="1"/>
</dbReference>
<dbReference type="PRINTS" id="PR00455">
    <property type="entry name" value="HTHTETR"/>
</dbReference>
<dbReference type="PROSITE" id="PS01081">
    <property type="entry name" value="HTH_TETR_1"/>
    <property type="match status" value="1"/>
</dbReference>
<gene>
    <name evidence="4" type="ORF">ACFPCY_06915</name>
</gene>
<comment type="caution">
    <text evidence="4">The sequence shown here is derived from an EMBL/GenBank/DDBJ whole genome shotgun (WGS) entry which is preliminary data.</text>
</comment>
<evidence type="ECO:0000259" key="3">
    <source>
        <dbReference type="PROSITE" id="PS50977"/>
    </source>
</evidence>
<dbReference type="SUPFAM" id="SSF46689">
    <property type="entry name" value="Homeodomain-like"/>
    <property type="match status" value="1"/>
</dbReference>
<dbReference type="InterPro" id="IPR039536">
    <property type="entry name" value="TetR_C_Proteobacteria"/>
</dbReference>
<keyword evidence="1 2" id="KW-0238">DNA-binding</keyword>
<dbReference type="Proteomes" id="UP001595872">
    <property type="component" value="Unassembled WGS sequence"/>
</dbReference>
<dbReference type="InterPro" id="IPR009057">
    <property type="entry name" value="Homeodomain-like_sf"/>
</dbReference>
<dbReference type="PANTHER" id="PTHR30055">
    <property type="entry name" value="HTH-TYPE TRANSCRIPTIONAL REGULATOR RUTR"/>
    <property type="match status" value="1"/>
</dbReference>
<evidence type="ECO:0000313" key="4">
    <source>
        <dbReference type="EMBL" id="MFC4907043.1"/>
    </source>
</evidence>